<dbReference type="PRINTS" id="PR00037">
    <property type="entry name" value="HTHLACR"/>
</dbReference>
<feature type="domain" description="HTH deoR-type" evidence="4">
    <location>
        <begin position="3"/>
        <end position="58"/>
    </location>
</feature>
<evidence type="ECO:0000313" key="5">
    <source>
        <dbReference type="EMBL" id="OPJ57987.1"/>
    </source>
</evidence>
<dbReference type="InterPro" id="IPR001034">
    <property type="entry name" value="DeoR_HTH"/>
</dbReference>
<dbReference type="SMART" id="SM01134">
    <property type="entry name" value="DeoRC"/>
    <property type="match status" value="1"/>
</dbReference>
<dbReference type="InterPro" id="IPR037171">
    <property type="entry name" value="NagB/RpiA_transferase-like"/>
</dbReference>
<evidence type="ECO:0000256" key="2">
    <source>
        <dbReference type="ARBA" id="ARBA00023125"/>
    </source>
</evidence>
<dbReference type="Gene3D" id="3.40.50.1360">
    <property type="match status" value="1"/>
</dbReference>
<dbReference type="SUPFAM" id="SSF100950">
    <property type="entry name" value="NagB/RpiA/CoA transferase-like"/>
    <property type="match status" value="1"/>
</dbReference>
<proteinExistence type="predicted"/>
<dbReference type="Gene3D" id="1.10.10.10">
    <property type="entry name" value="Winged helix-like DNA-binding domain superfamily/Winged helix DNA-binding domain"/>
    <property type="match status" value="1"/>
</dbReference>
<dbReference type="OrthoDB" id="9797223at2"/>
<keyword evidence="2" id="KW-0238">DNA-binding</keyword>
<dbReference type="PANTHER" id="PTHR30363:SF56">
    <property type="entry name" value="TRANSCRIPTIONAL REGULATOR, DEOR FAMILY"/>
    <property type="match status" value="1"/>
</dbReference>
<dbReference type="InterPro" id="IPR036388">
    <property type="entry name" value="WH-like_DNA-bd_sf"/>
</dbReference>
<dbReference type="AlphaFoldDB" id="A0A1V4IEM4"/>
<dbReference type="STRING" id="1450648.CLORY_38390"/>
<dbReference type="InterPro" id="IPR014036">
    <property type="entry name" value="DeoR-like_C"/>
</dbReference>
<comment type="caution">
    <text evidence="5">The sequence shown here is derived from an EMBL/GenBank/DDBJ whole genome shotgun (WGS) entry which is preliminary data.</text>
</comment>
<dbReference type="GO" id="GO:0003677">
    <property type="term" value="F:DNA binding"/>
    <property type="evidence" value="ECO:0007669"/>
    <property type="project" value="UniProtKB-KW"/>
</dbReference>
<keyword evidence="1" id="KW-0805">Transcription regulation</keyword>
<keyword evidence="6" id="KW-1185">Reference proteome</keyword>
<dbReference type="Pfam" id="PF00455">
    <property type="entry name" value="DeoRC"/>
    <property type="match status" value="1"/>
</dbReference>
<dbReference type="Pfam" id="PF08220">
    <property type="entry name" value="HTH_DeoR"/>
    <property type="match status" value="1"/>
</dbReference>
<dbReference type="Proteomes" id="UP000190080">
    <property type="component" value="Unassembled WGS sequence"/>
</dbReference>
<organism evidence="5 6">
    <name type="scientific">Clostridium oryzae</name>
    <dbReference type="NCBI Taxonomy" id="1450648"/>
    <lineage>
        <taxon>Bacteria</taxon>
        <taxon>Bacillati</taxon>
        <taxon>Bacillota</taxon>
        <taxon>Clostridia</taxon>
        <taxon>Eubacteriales</taxon>
        <taxon>Clostridiaceae</taxon>
        <taxon>Clostridium</taxon>
    </lineage>
</organism>
<dbReference type="EMBL" id="MZGV01000067">
    <property type="protein sequence ID" value="OPJ57987.1"/>
    <property type="molecule type" value="Genomic_DNA"/>
</dbReference>
<accession>A0A1V4IEM4</accession>
<keyword evidence="3" id="KW-0804">Transcription</keyword>
<dbReference type="RefSeq" id="WP_079427507.1">
    <property type="nucleotide sequence ID" value="NZ_MZGV01000067.1"/>
</dbReference>
<evidence type="ECO:0000259" key="4">
    <source>
        <dbReference type="PROSITE" id="PS51000"/>
    </source>
</evidence>
<dbReference type="PROSITE" id="PS51000">
    <property type="entry name" value="HTH_DEOR_2"/>
    <property type="match status" value="1"/>
</dbReference>
<dbReference type="PANTHER" id="PTHR30363">
    <property type="entry name" value="HTH-TYPE TRANSCRIPTIONAL REGULATOR SRLR-RELATED"/>
    <property type="match status" value="1"/>
</dbReference>
<dbReference type="InterPro" id="IPR018356">
    <property type="entry name" value="Tscrpt_reg_HTH_DeoR_CS"/>
</dbReference>
<dbReference type="GO" id="GO:0003700">
    <property type="term" value="F:DNA-binding transcription factor activity"/>
    <property type="evidence" value="ECO:0007669"/>
    <property type="project" value="InterPro"/>
</dbReference>
<evidence type="ECO:0000256" key="3">
    <source>
        <dbReference type="ARBA" id="ARBA00023163"/>
    </source>
</evidence>
<evidence type="ECO:0000256" key="1">
    <source>
        <dbReference type="ARBA" id="ARBA00023015"/>
    </source>
</evidence>
<dbReference type="SMART" id="SM00420">
    <property type="entry name" value="HTH_DEOR"/>
    <property type="match status" value="1"/>
</dbReference>
<gene>
    <name evidence="5" type="primary">glcR_5</name>
    <name evidence="5" type="ORF">CLORY_38390</name>
</gene>
<sequence>MLTEERHKVILTALSQKEIASIAELMELTDSSESTIRRDLTFLENENALKRVHGGAALLKKKFIEPSYDEKLIQNIDGKNRIAQYAASLIENGDCIYIDAGTTTYEMIKYIDKKDIIVVTNGLKHIDALVEKDINSFIVGGKVKAQTKAIIGVDALNRIQSLRFDKAFIGINGVHKKYGFTTPDTDEAVLKEAAIKFSVEAFVLADKSKFGEIAFVKVADLNHATIITDEEADEVARYKEKTKIKVV</sequence>
<evidence type="ECO:0000313" key="6">
    <source>
        <dbReference type="Proteomes" id="UP000190080"/>
    </source>
</evidence>
<dbReference type="PROSITE" id="PS00894">
    <property type="entry name" value="HTH_DEOR_1"/>
    <property type="match status" value="1"/>
</dbReference>
<reference evidence="5 6" key="1">
    <citation type="submission" date="2017-03" db="EMBL/GenBank/DDBJ databases">
        <title>Genome sequence of Clostridium oryzae DSM 28571.</title>
        <authorList>
            <person name="Poehlein A."/>
            <person name="Daniel R."/>
        </authorList>
    </citation>
    <scope>NUCLEOTIDE SEQUENCE [LARGE SCALE GENOMIC DNA]</scope>
    <source>
        <strain evidence="5 6">DSM 28571</strain>
    </source>
</reference>
<dbReference type="InterPro" id="IPR050313">
    <property type="entry name" value="Carb_Metab_HTH_regulators"/>
</dbReference>
<protein>
    <submittedName>
        <fullName evidence="5">HTH-type transcriptional repressor GlcR</fullName>
    </submittedName>
</protein>
<dbReference type="InterPro" id="IPR036390">
    <property type="entry name" value="WH_DNA-bd_sf"/>
</dbReference>
<name>A0A1V4IEM4_9CLOT</name>
<dbReference type="SUPFAM" id="SSF46785">
    <property type="entry name" value="Winged helix' DNA-binding domain"/>
    <property type="match status" value="1"/>
</dbReference>